<dbReference type="AlphaFoldDB" id="A0A090CZR4"/>
<name>A0A090CZR4_9BACT</name>
<accession>A0A090CZR4</accession>
<sequence>MKNKDIPNLGIGIGLRPPHFHDIFNSEPMIDWFEIISENFMIEGGMPLKNLERILERFPVVQHGVTLGIGSPAPLDFDYLKKLKQLAKITKTPWISDHLCWGKKPGAHFHDLLPLPYRKEVIDYVVERARIVQDYLELPFALENLSSYVSFRNDEMQEWEFYSAIVEKADIFMMLDVNNIYVSSRNHSFSPNEYIRNLPLDRVLQIHLAGHSDKGDYLLDTHDDYVKDEVWKLYEEVYPLTGGVSTLLEWDENFISYEKTCEEAMKAKKIQQKFQHLNLKTPLKANASKRRYEREYITA</sequence>
<dbReference type="InterPro" id="IPR036237">
    <property type="entry name" value="Xyl_isomerase-like_sf"/>
</dbReference>
<keyword evidence="2" id="KW-1185">Reference proteome</keyword>
<dbReference type="Proteomes" id="UP000031552">
    <property type="component" value="Unassembled WGS sequence"/>
</dbReference>
<dbReference type="EMBL" id="CCEJ010000008">
    <property type="protein sequence ID" value="CDR34471.1"/>
    <property type="molecule type" value="Genomic_DNA"/>
</dbReference>
<dbReference type="NCBIfam" id="NF003818">
    <property type="entry name" value="PRK05409.1"/>
    <property type="match status" value="1"/>
</dbReference>
<evidence type="ECO:0000313" key="2">
    <source>
        <dbReference type="Proteomes" id="UP000031552"/>
    </source>
</evidence>
<evidence type="ECO:0000313" key="1">
    <source>
        <dbReference type="EMBL" id="CDR34471.1"/>
    </source>
</evidence>
<dbReference type="InterPro" id="IPR007801">
    <property type="entry name" value="MbnB/TglH/ChrH"/>
</dbReference>
<dbReference type="RefSeq" id="WP_053331928.1">
    <property type="nucleotide sequence ID" value="NZ_CCEJ010000008.1"/>
</dbReference>
<comment type="caution">
    <text evidence="1">The sequence shown here is derived from an EMBL/GenBank/DDBJ whole genome shotgun (WGS) entry which is preliminary data.</text>
</comment>
<proteinExistence type="predicted"/>
<dbReference type="SUPFAM" id="SSF51658">
    <property type="entry name" value="Xylose isomerase-like"/>
    <property type="match status" value="1"/>
</dbReference>
<reference evidence="1" key="1">
    <citation type="submission" date="2013-12" db="EMBL/GenBank/DDBJ databases">
        <authorList>
            <person name="Linke B."/>
        </authorList>
    </citation>
    <scope>NUCLEOTIDE SEQUENCE [LARGE SCALE GENOMIC DNA]</scope>
    <source>
        <strain evidence="1">CRIB-18</strain>
    </source>
</reference>
<dbReference type="STRING" id="1437425.CSEC_1658"/>
<reference evidence="1" key="2">
    <citation type="submission" date="2014-09" db="EMBL/GenBank/DDBJ databases">
        <title>Criblamydia sequanensis harbors a mega-plasmid encoding arsenite resistance.</title>
        <authorList>
            <person name="Bertelli C."/>
            <person name="Goesmann A."/>
            <person name="Greub G."/>
        </authorList>
    </citation>
    <scope>NUCLEOTIDE SEQUENCE [LARGE SCALE GENOMIC DNA]</scope>
    <source>
        <strain evidence="1">CRIB-18</strain>
    </source>
</reference>
<dbReference type="PANTHER" id="PTHR42194:SF1">
    <property type="entry name" value="UPF0276 PROTEIN HI_1600"/>
    <property type="match status" value="1"/>
</dbReference>
<dbReference type="Pfam" id="PF05114">
    <property type="entry name" value="MbnB_TglH_ChrH"/>
    <property type="match status" value="1"/>
</dbReference>
<dbReference type="eggNOG" id="COG3220">
    <property type="taxonomic scope" value="Bacteria"/>
</dbReference>
<dbReference type="OrthoDB" id="9763101at2"/>
<gene>
    <name evidence="1" type="ORF">CSEC_1658</name>
</gene>
<protein>
    <submittedName>
        <fullName evidence="1">Uncharacterized protein</fullName>
    </submittedName>
</protein>
<organism evidence="1 2">
    <name type="scientific">Candidatus Criblamydia sequanensis CRIB-18</name>
    <dbReference type="NCBI Taxonomy" id="1437425"/>
    <lineage>
        <taxon>Bacteria</taxon>
        <taxon>Pseudomonadati</taxon>
        <taxon>Chlamydiota</taxon>
        <taxon>Chlamydiia</taxon>
        <taxon>Parachlamydiales</taxon>
        <taxon>Candidatus Criblamydiaceae</taxon>
        <taxon>Candidatus Criblamydia</taxon>
    </lineage>
</organism>
<dbReference type="PANTHER" id="PTHR42194">
    <property type="entry name" value="UPF0276 PROTEIN HI_1600"/>
    <property type="match status" value="1"/>
</dbReference>
<dbReference type="Gene3D" id="3.20.20.150">
    <property type="entry name" value="Divalent-metal-dependent TIM barrel enzymes"/>
    <property type="match status" value="1"/>
</dbReference>